<feature type="region of interest" description="Disordered" evidence="3">
    <location>
        <begin position="801"/>
        <end position="824"/>
    </location>
</feature>
<evidence type="ECO:0000313" key="5">
    <source>
        <dbReference type="Proteomes" id="UP000006906"/>
    </source>
</evidence>
<reference evidence="4 5" key="1">
    <citation type="journal article" date="2007" name="Science">
        <title>The Chlamydomonas genome reveals the evolution of key animal and plant functions.</title>
        <authorList>
            <person name="Merchant S.S."/>
            <person name="Prochnik S.E."/>
            <person name="Vallon O."/>
            <person name="Harris E.H."/>
            <person name="Karpowicz S.J."/>
            <person name="Witman G.B."/>
            <person name="Terry A."/>
            <person name="Salamov A."/>
            <person name="Fritz-Laylin L.K."/>
            <person name="Marechal-Drouard L."/>
            <person name="Marshall W.F."/>
            <person name="Qu L.H."/>
            <person name="Nelson D.R."/>
            <person name="Sanderfoot A.A."/>
            <person name="Spalding M.H."/>
            <person name="Kapitonov V.V."/>
            <person name="Ren Q."/>
            <person name="Ferris P."/>
            <person name="Lindquist E."/>
            <person name="Shapiro H."/>
            <person name="Lucas S.M."/>
            <person name="Grimwood J."/>
            <person name="Schmutz J."/>
            <person name="Cardol P."/>
            <person name="Cerutti H."/>
            <person name="Chanfreau G."/>
            <person name="Chen C.L."/>
            <person name="Cognat V."/>
            <person name="Croft M.T."/>
            <person name="Dent R."/>
            <person name="Dutcher S."/>
            <person name="Fernandez E."/>
            <person name="Fukuzawa H."/>
            <person name="Gonzalez-Ballester D."/>
            <person name="Gonzalez-Halphen D."/>
            <person name="Hallmann A."/>
            <person name="Hanikenne M."/>
            <person name="Hippler M."/>
            <person name="Inwood W."/>
            <person name="Jabbari K."/>
            <person name="Kalanon M."/>
            <person name="Kuras R."/>
            <person name="Lefebvre P.A."/>
            <person name="Lemaire S.D."/>
            <person name="Lobanov A.V."/>
            <person name="Lohr M."/>
            <person name="Manuell A."/>
            <person name="Meier I."/>
            <person name="Mets L."/>
            <person name="Mittag M."/>
            <person name="Mittelmeier T."/>
            <person name="Moroney J.V."/>
            <person name="Moseley J."/>
            <person name="Napoli C."/>
            <person name="Nedelcu A.M."/>
            <person name="Niyogi K."/>
            <person name="Novoselov S.V."/>
            <person name="Paulsen I.T."/>
            <person name="Pazour G."/>
            <person name="Purton S."/>
            <person name="Ral J.P."/>
            <person name="Riano-Pachon D.M."/>
            <person name="Riekhof W."/>
            <person name="Rymarquis L."/>
            <person name="Schroda M."/>
            <person name="Stern D."/>
            <person name="Umen J."/>
            <person name="Willows R."/>
            <person name="Wilson N."/>
            <person name="Zimmer S.L."/>
            <person name="Allmer J."/>
            <person name="Balk J."/>
            <person name="Bisova K."/>
            <person name="Chen C.J."/>
            <person name="Elias M."/>
            <person name="Gendler K."/>
            <person name="Hauser C."/>
            <person name="Lamb M.R."/>
            <person name="Ledford H."/>
            <person name="Long J.C."/>
            <person name="Minagawa J."/>
            <person name="Page M.D."/>
            <person name="Pan J."/>
            <person name="Pootakham W."/>
            <person name="Roje S."/>
            <person name="Rose A."/>
            <person name="Stahlberg E."/>
            <person name="Terauchi A.M."/>
            <person name="Yang P."/>
            <person name="Ball S."/>
            <person name="Bowler C."/>
            <person name="Dieckmann C.L."/>
            <person name="Gladyshev V.N."/>
            <person name="Green P."/>
            <person name="Jorgensen R."/>
            <person name="Mayfield S."/>
            <person name="Mueller-Roeber B."/>
            <person name="Rajamani S."/>
            <person name="Sayre R.T."/>
            <person name="Brokstein P."/>
            <person name="Dubchak I."/>
            <person name="Goodstein D."/>
            <person name="Hornick L."/>
            <person name="Huang Y.W."/>
            <person name="Jhaveri J."/>
            <person name="Luo Y."/>
            <person name="Martinez D."/>
            <person name="Ngau W.C."/>
            <person name="Otillar B."/>
            <person name="Poliakov A."/>
            <person name="Porter A."/>
            <person name="Szajkowski L."/>
            <person name="Werner G."/>
            <person name="Zhou K."/>
            <person name="Grigoriev I.V."/>
            <person name="Rokhsar D.S."/>
            <person name="Grossman A.R."/>
        </authorList>
    </citation>
    <scope>NUCLEOTIDE SEQUENCE [LARGE SCALE GENOMIC DNA]</scope>
    <source>
        <strain evidence="5">CC-503</strain>
    </source>
</reference>
<evidence type="ECO:0000256" key="2">
    <source>
        <dbReference type="SAM" id="Coils"/>
    </source>
</evidence>
<feature type="compositionally biased region" description="Low complexity" evidence="3">
    <location>
        <begin position="1205"/>
        <end position="1224"/>
    </location>
</feature>
<feature type="compositionally biased region" description="Low complexity" evidence="3">
    <location>
        <begin position="1471"/>
        <end position="1490"/>
    </location>
</feature>
<feature type="region of interest" description="Disordered" evidence="3">
    <location>
        <begin position="926"/>
        <end position="963"/>
    </location>
</feature>
<feature type="compositionally biased region" description="Low complexity" evidence="3">
    <location>
        <begin position="1611"/>
        <end position="1629"/>
    </location>
</feature>
<dbReference type="Gramene" id="PNW73845">
    <property type="protein sequence ID" value="PNW73845"/>
    <property type="gene ID" value="CHLRE_13g575150v5"/>
</dbReference>
<feature type="compositionally biased region" description="Low complexity" evidence="3">
    <location>
        <begin position="1416"/>
        <end position="1430"/>
    </location>
</feature>
<feature type="compositionally biased region" description="Basic and acidic residues" evidence="3">
    <location>
        <begin position="1704"/>
        <end position="1725"/>
    </location>
</feature>
<feature type="compositionally biased region" description="Low complexity" evidence="3">
    <location>
        <begin position="1728"/>
        <end position="1753"/>
    </location>
</feature>
<feature type="region of interest" description="Disordered" evidence="3">
    <location>
        <begin position="1874"/>
        <end position="1894"/>
    </location>
</feature>
<dbReference type="InterPro" id="IPR026581">
    <property type="entry name" value="TCP10L/CENPJ"/>
</dbReference>
<feature type="region of interest" description="Disordered" evidence="3">
    <location>
        <begin position="1413"/>
        <end position="1446"/>
    </location>
</feature>
<proteinExistence type="inferred from homology"/>
<dbReference type="RefSeq" id="XP_042917416.1">
    <property type="nucleotide sequence ID" value="XM_043069441.1"/>
</dbReference>
<keyword evidence="2" id="KW-0175">Coiled coil</keyword>
<comment type="similarity">
    <text evidence="1">Belongs to the TCP10 family.</text>
</comment>
<feature type="compositionally biased region" description="Basic and acidic residues" evidence="3">
    <location>
        <begin position="1683"/>
        <end position="1694"/>
    </location>
</feature>
<feature type="compositionally biased region" description="Acidic residues" evidence="3">
    <location>
        <begin position="1661"/>
        <end position="1682"/>
    </location>
</feature>
<dbReference type="GeneID" id="5719218"/>
<feature type="coiled-coil region" evidence="2">
    <location>
        <begin position="1523"/>
        <end position="1558"/>
    </location>
</feature>
<dbReference type="Proteomes" id="UP000006906">
    <property type="component" value="Chromosome 13"/>
</dbReference>
<feature type="compositionally biased region" description="Low complexity" evidence="3">
    <location>
        <begin position="1159"/>
        <end position="1195"/>
    </location>
</feature>
<dbReference type="InParanoid" id="A0A2K3CZX8"/>
<feature type="region of interest" description="Disordered" evidence="3">
    <location>
        <begin position="1159"/>
        <end position="1394"/>
    </location>
</feature>
<dbReference type="OrthoDB" id="549412at2759"/>
<keyword evidence="5" id="KW-1185">Reference proteome</keyword>
<feature type="compositionally biased region" description="Pro residues" evidence="3">
    <location>
        <begin position="1595"/>
        <end position="1607"/>
    </location>
</feature>
<evidence type="ECO:0000256" key="3">
    <source>
        <dbReference type="SAM" id="MobiDB-lite"/>
    </source>
</evidence>
<dbReference type="PANTHER" id="PTHR10331">
    <property type="entry name" value="T COMPLEX PROTEIN 10"/>
    <property type="match status" value="1"/>
</dbReference>
<feature type="compositionally biased region" description="Basic and acidic residues" evidence="3">
    <location>
        <begin position="1568"/>
        <end position="1580"/>
    </location>
</feature>
<feature type="compositionally biased region" description="Low complexity" evidence="3">
    <location>
        <begin position="1249"/>
        <end position="1264"/>
    </location>
</feature>
<feature type="compositionally biased region" description="Low complexity" evidence="3">
    <location>
        <begin position="1321"/>
        <end position="1338"/>
    </location>
</feature>
<evidence type="ECO:0000313" key="4">
    <source>
        <dbReference type="EMBL" id="PNW73845.1"/>
    </source>
</evidence>
<dbReference type="ExpressionAtlas" id="A0A2K3CZX8">
    <property type="expression patterns" value="baseline"/>
</dbReference>
<organism evidence="4 5">
    <name type="scientific">Chlamydomonas reinhardtii</name>
    <name type="common">Chlamydomonas smithii</name>
    <dbReference type="NCBI Taxonomy" id="3055"/>
    <lineage>
        <taxon>Eukaryota</taxon>
        <taxon>Viridiplantae</taxon>
        <taxon>Chlorophyta</taxon>
        <taxon>core chlorophytes</taxon>
        <taxon>Chlorophyceae</taxon>
        <taxon>CS clade</taxon>
        <taxon>Chlamydomonadales</taxon>
        <taxon>Chlamydomonadaceae</taxon>
        <taxon>Chlamydomonas</taxon>
    </lineage>
</organism>
<evidence type="ECO:0000256" key="1">
    <source>
        <dbReference type="ARBA" id="ARBA00005627"/>
    </source>
</evidence>
<dbReference type="PANTHER" id="PTHR10331:SF6">
    <property type="entry name" value="SPINDLE ASSEMBLY ABNORMAL 4"/>
    <property type="match status" value="1"/>
</dbReference>
<feature type="region of interest" description="Disordered" evidence="3">
    <location>
        <begin position="1461"/>
        <end position="1490"/>
    </location>
</feature>
<feature type="compositionally biased region" description="Pro residues" evidence="3">
    <location>
        <begin position="1343"/>
        <end position="1354"/>
    </location>
</feature>
<dbReference type="EMBL" id="CM008974">
    <property type="protein sequence ID" value="PNW73845.1"/>
    <property type="molecule type" value="Genomic_DNA"/>
</dbReference>
<dbReference type="KEGG" id="cre:CHLRE_13g575150v5"/>
<accession>A0A2K3CZX8</accession>
<name>A0A2K3CZX8_CHLRE</name>
<feature type="region of interest" description="Disordered" evidence="3">
    <location>
        <begin position="1645"/>
        <end position="1754"/>
    </location>
</feature>
<sequence>MAPNKVDLVAARAASKLAQLQARGIIAAPAESASTAQPNSCQTAIPGVPVLSNAAPNTKQYVRQCVVVPAYCTLEEIATRSGVLALREVPLPLPPLPIVQPQRPASGTASTGTIGDLDSCSLASFDSHIGVYSIDGSRAWLAAADSNCSTPYTACTAETPSSSLTHCGFDACYAGEQPCPAYLAAGHGAVPPVPPGFERLMPMAGAAAAALYEDASDDDLLPMPLRTAVLPSVAAAANPATGAGLQASRQAQQAAGVQFYYQAGSGYHRMGAAAAAASDCQAAEAPHHGEHQSTAMQLQQLQRARQLQQQGLLRAVSLPLPPALAPMPLMFGPSRGTAITAAIRRGLGAAFERQPELFRQLYGFELHWWAGIRGRPVGEDDLLRVMAFKDYAVVLVRTDPYAAPALAPPPPTLNAKRPTSAVAAQRQLMQQRRRRRLALNAPMSALLGQRVHGNAVVIRLWVDFASNHAANASSLSSVSSGSSCWVPPEDRILLAPVSVTSLRNELLNAETVAWHLQQSDAMMSEMRLGPERQAGWLLRLPRTPLDMRGDPDTIAALRLATEAAGLPPMAPGKAAAMLAAAAEAACKAAAEDEEGGAGSDALGASAVSVPGVPQELAPLLRCVRCTSPWCHPGRRGAALLCPFGHMWRHLDPVAPLMASNQGAYEPSPTVAASMAPPVLNAARPAALQAAAAAPPYPGTSAAAGSATGGPVQVAAPAAAGGAGLQALLQPVSALVAEPCESLVSYLSDPDTWCGPLTDLVAAAVEGGMDGAALAAAVATSGSAAEHSTAGSLACNSNTAAQAEVDDHDQPGEAGAAKPQEDEREAMYAAATAAVRPEGWPFYLGFCAQGPQCTRCHSGHELRLATVVQQLKSAVLKKKPAGPTNRARNVGQLAPSKRAAAVAAAVAAAAAAGKGIATRSGFAALEVEEAPARDTDSDMSDWEGEPEREQPIEPAPAADAEDEPAAASRAAATAATSYVRAVTAAVAAVEVAAASRTARLSAVATAAEAAAATAAAVTAAAPPARAPAEVLATASTAPASTWSIVSAWYEAATAAAAVAPSDLPAAPAFAEHSGPALEQLPAVPAGASTRAAPVVDEALAAVPVQSEASAKRLNASAAPWPAALSTCNSQGSSVAASVEAASCPQSSIVNRSLNPAAQPWRATAAADGVERSLGSSGSMDSTTSPSSSTSESAPKSLNPAALPWRAAVSSPQAAAPATAEPATAPKLTSAGINEEEDQAASTGVPAPSLEEATSAPAEEQAAAATAEDEAQDEAQKEAQEEAQEETQEEEHAAAKAACTEPEQPEASRTSAKPAAEPAHQVPASTASASAPDPAALPSARLSEPLPPAMPAPAPAPGIRSWAAIAAKPPPEPELDDEEWYGEDQEQEEEAPQPAAAVPISFCGQWAVMRMPGRGLKKAAPAAAAPTPKPAADPVVEQPEVSKEDDAGESVLAPAVQDAAEVCHVPPAPSTPPAATGSSGVDAEMSGSESRASASAGGVVAEVGDSDAFEAVVAAAVAAGKFNWADEAEQEEQELAAAAEAEAEEKVCRVEQQRRELEAEVAVGWQQAESPKRWRKEERQEEAVNVVARQELRPEIRAPPPAIPPPPPHQRPKPAATAITYTSTTSSTAAAQRTGDMPCVSFAAALAAAAAAQRARDGLPAESDGEIEELDEDEDASDELDSDEERLRQEEEERRRVQQQVAELQQRWKEQRRAQQEEEQKKAEAIRQRQAVAHSEAAASASSQVSSTQETEPTSKAATCNALSNGFEPAPAPGTTISTTIATSTRADAENAPAAQPHTQQQRGEAVAAEPMYEAPRYHAPPQYTQPTQQQPHFYQQQAIGYMAMPGGGGYVALMAPTSLAPMQVPQMPIAVPLGGGGGGSAGGSGDGAGGLGQAGVQGPPSWQLPPQAGWPAGSQVTWVPVIQPPPQQGVFGALPAMPGAGTYGFMPSVYGATPPMQPTYQAPAYHSGYQPSYVQAQQPTQAQPYMPHHVAQQTQPKAQLPYFMQPRTDARSGRLKDKLAAAAAGTTMAATYVQPAPAAGAEDEGDVDDLLHLLVPESR</sequence>
<feature type="region of interest" description="Disordered" evidence="3">
    <location>
        <begin position="1564"/>
        <end position="1631"/>
    </location>
</feature>
<feature type="compositionally biased region" description="Acidic residues" evidence="3">
    <location>
        <begin position="1371"/>
        <end position="1389"/>
    </location>
</feature>
<feature type="region of interest" description="Disordered" evidence="3">
    <location>
        <begin position="1785"/>
        <end position="1806"/>
    </location>
</feature>
<protein>
    <submittedName>
        <fullName evidence="4">Uncharacterized protein</fullName>
    </submittedName>
</protein>
<gene>
    <name evidence="4" type="ORF">CHLRE_13g575150v5</name>
</gene>